<evidence type="ECO:0000313" key="11">
    <source>
        <dbReference type="EMBL" id="GGA40357.1"/>
    </source>
</evidence>
<gene>
    <name evidence="11" type="ORF">GCM10007416_11660</name>
</gene>
<evidence type="ECO:0000259" key="10">
    <source>
        <dbReference type="PROSITE" id="PS51202"/>
    </source>
</evidence>
<dbReference type="Pfam" id="PF02080">
    <property type="entry name" value="TrkA_C"/>
    <property type="match status" value="1"/>
</dbReference>
<dbReference type="Gene3D" id="1.20.1530.20">
    <property type="match status" value="1"/>
</dbReference>
<dbReference type="InterPro" id="IPR036721">
    <property type="entry name" value="RCK_C_sf"/>
</dbReference>
<keyword evidence="2" id="KW-0813">Transport</keyword>
<name>A0ABQ1GBD0_9BACL</name>
<dbReference type="InterPro" id="IPR038770">
    <property type="entry name" value="Na+/solute_symporter_sf"/>
</dbReference>
<dbReference type="PANTHER" id="PTHR32507:SF7">
    <property type="entry name" value="K(+)_H(+) ANTIPORTER NHAP2"/>
    <property type="match status" value="1"/>
</dbReference>
<evidence type="ECO:0000256" key="3">
    <source>
        <dbReference type="ARBA" id="ARBA00022449"/>
    </source>
</evidence>
<evidence type="ECO:0000256" key="7">
    <source>
        <dbReference type="ARBA" id="ARBA00023065"/>
    </source>
</evidence>
<sequence>MLPFSPDSFVLFTALLLVVGVLTTKVSSRMGVPALVLFIAVGMLVGHFFYFDNAELAQFFGVLALIIILFDGGTQTQWTDIKQVKWESLTLATIGVLITTAIIGGFAALILDVSLFEGLLFGAIVGSTDAAAVFMVLGSKSIQRKMRSILEAESGSNDPMAVFLTISLIEVIMGNQANIWTFIGSFFWQMALGLLLGYVLGRIAVWLINRIHLEAGGLYPVLTIGLGLLIYGLVAAIGGSGFLAVYVAGLVIGNSEISNRYSTLRFNEGFAWMMQILMFILLGLLVFPDQVIQVVIPGFSLSLLLMFVARPIGVLICTAFFKMTWKERTFLSWAGLRGAVPIILATFPMLAGYEQSQLFFNVIFFVVVSSALIQGLTISPLAQYLNLAEDEKNTTSYSLELVSIRRANADIIELSIQEDSPIVGKAIRALQLPKDTLINAIIRDDQVITPKGKTVIEEGDVLFVLVSKENSASLKKQMLGSQPTG</sequence>
<dbReference type="Pfam" id="PF00999">
    <property type="entry name" value="Na_H_Exchanger"/>
    <property type="match status" value="1"/>
</dbReference>
<keyword evidence="4" id="KW-1003">Cell membrane</keyword>
<keyword evidence="12" id="KW-1185">Reference proteome</keyword>
<feature type="transmembrane region" description="Helical" evidence="9">
    <location>
        <begin position="221"/>
        <end position="249"/>
    </location>
</feature>
<evidence type="ECO:0000256" key="2">
    <source>
        <dbReference type="ARBA" id="ARBA00022448"/>
    </source>
</evidence>
<evidence type="ECO:0000256" key="6">
    <source>
        <dbReference type="ARBA" id="ARBA00022989"/>
    </source>
</evidence>
<dbReference type="EMBL" id="BMEX01000003">
    <property type="protein sequence ID" value="GGA40357.1"/>
    <property type="molecule type" value="Genomic_DNA"/>
</dbReference>
<feature type="transmembrane region" description="Helical" evidence="9">
    <location>
        <begin position="30"/>
        <end position="50"/>
    </location>
</feature>
<keyword evidence="8 9" id="KW-0472">Membrane</keyword>
<dbReference type="SUPFAM" id="SSF116726">
    <property type="entry name" value="TrkA C-terminal domain-like"/>
    <property type="match status" value="1"/>
</dbReference>
<comment type="subcellular location">
    <subcellularLocation>
        <location evidence="1">Cell membrane</location>
        <topology evidence="1">Multi-pass membrane protein</topology>
    </subcellularLocation>
</comment>
<feature type="domain" description="RCK C-terminal" evidence="10">
    <location>
        <begin position="399"/>
        <end position="480"/>
    </location>
</feature>
<evidence type="ECO:0000256" key="9">
    <source>
        <dbReference type="SAM" id="Phobius"/>
    </source>
</evidence>
<organism evidence="11 12">
    <name type="scientific">Kroppenstedtia guangzhouensis</name>
    <dbReference type="NCBI Taxonomy" id="1274356"/>
    <lineage>
        <taxon>Bacteria</taxon>
        <taxon>Bacillati</taxon>
        <taxon>Bacillota</taxon>
        <taxon>Bacilli</taxon>
        <taxon>Bacillales</taxon>
        <taxon>Thermoactinomycetaceae</taxon>
        <taxon>Kroppenstedtia</taxon>
    </lineage>
</organism>
<protein>
    <submittedName>
        <fullName evidence="11">K+/H+ antiporter</fullName>
    </submittedName>
</protein>
<keyword evidence="6 9" id="KW-1133">Transmembrane helix</keyword>
<feature type="transmembrane region" description="Helical" evidence="9">
    <location>
        <begin position="86"/>
        <end position="113"/>
    </location>
</feature>
<feature type="transmembrane region" description="Helical" evidence="9">
    <location>
        <begin position="6"/>
        <end position="23"/>
    </location>
</feature>
<feature type="transmembrane region" description="Helical" evidence="9">
    <location>
        <begin position="358"/>
        <end position="376"/>
    </location>
</feature>
<feature type="transmembrane region" description="Helical" evidence="9">
    <location>
        <begin position="333"/>
        <end position="351"/>
    </location>
</feature>
<feature type="transmembrane region" description="Helical" evidence="9">
    <location>
        <begin position="56"/>
        <end position="74"/>
    </location>
</feature>
<keyword evidence="7" id="KW-0406">Ion transport</keyword>
<accession>A0ABQ1GBD0</accession>
<dbReference type="InterPro" id="IPR006037">
    <property type="entry name" value="RCK_C"/>
</dbReference>
<dbReference type="InterPro" id="IPR006153">
    <property type="entry name" value="Cation/H_exchanger_TM"/>
</dbReference>
<dbReference type="PANTHER" id="PTHR32507">
    <property type="entry name" value="NA(+)/H(+) ANTIPORTER 1"/>
    <property type="match status" value="1"/>
</dbReference>
<evidence type="ECO:0000313" key="12">
    <source>
        <dbReference type="Proteomes" id="UP000617979"/>
    </source>
</evidence>
<feature type="transmembrane region" description="Helical" evidence="9">
    <location>
        <begin position="160"/>
        <end position="180"/>
    </location>
</feature>
<feature type="transmembrane region" description="Helical" evidence="9">
    <location>
        <begin position="186"/>
        <end position="209"/>
    </location>
</feature>
<reference evidence="12" key="1">
    <citation type="journal article" date="2019" name="Int. J. Syst. Evol. Microbiol.">
        <title>The Global Catalogue of Microorganisms (GCM) 10K type strain sequencing project: providing services to taxonomists for standard genome sequencing and annotation.</title>
        <authorList>
            <consortium name="The Broad Institute Genomics Platform"/>
            <consortium name="The Broad Institute Genome Sequencing Center for Infectious Disease"/>
            <person name="Wu L."/>
            <person name="Ma J."/>
        </authorList>
    </citation>
    <scope>NUCLEOTIDE SEQUENCE [LARGE SCALE GENOMIC DNA]</scope>
    <source>
        <strain evidence="12">CGMCC 1.12404</strain>
    </source>
</reference>
<keyword evidence="3" id="KW-0050">Antiport</keyword>
<evidence type="ECO:0000256" key="8">
    <source>
        <dbReference type="ARBA" id="ARBA00023136"/>
    </source>
</evidence>
<dbReference type="NCBIfam" id="NF003715">
    <property type="entry name" value="PRK05326.1-2"/>
    <property type="match status" value="1"/>
</dbReference>
<feature type="transmembrane region" description="Helical" evidence="9">
    <location>
        <begin position="269"/>
        <end position="287"/>
    </location>
</feature>
<proteinExistence type="predicted"/>
<comment type="caution">
    <text evidence="11">The sequence shown here is derived from an EMBL/GenBank/DDBJ whole genome shotgun (WGS) entry which is preliminary data.</text>
</comment>
<keyword evidence="5 9" id="KW-0812">Transmembrane</keyword>
<evidence type="ECO:0000256" key="5">
    <source>
        <dbReference type="ARBA" id="ARBA00022692"/>
    </source>
</evidence>
<dbReference type="RefSeq" id="WP_188430823.1">
    <property type="nucleotide sequence ID" value="NZ_BMEX01000003.1"/>
</dbReference>
<dbReference type="Gene3D" id="3.30.70.1450">
    <property type="entry name" value="Regulator of K+ conductance, C-terminal domain"/>
    <property type="match status" value="1"/>
</dbReference>
<dbReference type="NCBIfam" id="NF003716">
    <property type="entry name" value="PRK05326.1-3"/>
    <property type="match status" value="1"/>
</dbReference>
<dbReference type="Proteomes" id="UP000617979">
    <property type="component" value="Unassembled WGS sequence"/>
</dbReference>
<evidence type="ECO:0000256" key="4">
    <source>
        <dbReference type="ARBA" id="ARBA00022475"/>
    </source>
</evidence>
<feature type="transmembrane region" description="Helical" evidence="9">
    <location>
        <begin position="299"/>
        <end position="321"/>
    </location>
</feature>
<evidence type="ECO:0000256" key="1">
    <source>
        <dbReference type="ARBA" id="ARBA00004651"/>
    </source>
</evidence>
<dbReference type="PROSITE" id="PS51202">
    <property type="entry name" value="RCK_C"/>
    <property type="match status" value="1"/>
</dbReference>
<feature type="transmembrane region" description="Helical" evidence="9">
    <location>
        <begin position="119"/>
        <end position="139"/>
    </location>
</feature>